<accession>A0A3M8DHH3</accession>
<gene>
    <name evidence="1" type="ORF">EDM58_00065</name>
</gene>
<protein>
    <submittedName>
        <fullName evidence="1">Uncharacterized protein</fullName>
    </submittedName>
</protein>
<dbReference type="AlphaFoldDB" id="A0A3M8DHH3"/>
<reference evidence="1 2" key="1">
    <citation type="submission" date="2018-10" db="EMBL/GenBank/DDBJ databases">
        <title>Phylogenomics of Brevibacillus.</title>
        <authorList>
            <person name="Dunlap C."/>
        </authorList>
    </citation>
    <scope>NUCLEOTIDE SEQUENCE [LARGE SCALE GENOMIC DNA]</scope>
    <source>
        <strain evidence="1 2">JCM 15085</strain>
    </source>
</reference>
<name>A0A3M8DHH3_9BACL</name>
<comment type="caution">
    <text evidence="1">The sequence shown here is derived from an EMBL/GenBank/DDBJ whole genome shotgun (WGS) entry which is preliminary data.</text>
</comment>
<proteinExistence type="predicted"/>
<dbReference type="Proteomes" id="UP000281915">
    <property type="component" value="Unassembled WGS sequence"/>
</dbReference>
<sequence length="72" mass="8419">MVALEEGKNLAERKKAFRTEVERFIDLDISDEQVLKQILQRLIQTIEVFEDGKMKLNYNLSNPLSSNEDTVY</sequence>
<organism evidence="1 2">
    <name type="scientific">Brevibacillus panacihumi</name>
    <dbReference type="NCBI Taxonomy" id="497735"/>
    <lineage>
        <taxon>Bacteria</taxon>
        <taxon>Bacillati</taxon>
        <taxon>Bacillota</taxon>
        <taxon>Bacilli</taxon>
        <taxon>Bacillales</taxon>
        <taxon>Paenibacillaceae</taxon>
        <taxon>Brevibacillus</taxon>
    </lineage>
</organism>
<dbReference type="EMBL" id="RHHT01000001">
    <property type="protein sequence ID" value="RNB87552.1"/>
    <property type="molecule type" value="Genomic_DNA"/>
</dbReference>
<evidence type="ECO:0000313" key="1">
    <source>
        <dbReference type="EMBL" id="RNB87552.1"/>
    </source>
</evidence>
<evidence type="ECO:0000313" key="2">
    <source>
        <dbReference type="Proteomes" id="UP000281915"/>
    </source>
</evidence>